<accession>A0A285TI00</accession>
<organism evidence="4 5">
    <name type="scientific">Thalassospira xiamenensis</name>
    <dbReference type="NCBI Taxonomy" id="220697"/>
    <lineage>
        <taxon>Bacteria</taxon>
        <taxon>Pseudomonadati</taxon>
        <taxon>Pseudomonadota</taxon>
        <taxon>Alphaproteobacteria</taxon>
        <taxon>Rhodospirillales</taxon>
        <taxon>Thalassospiraceae</taxon>
        <taxon>Thalassospira</taxon>
    </lineage>
</organism>
<dbReference type="GO" id="GO:0006355">
    <property type="term" value="P:regulation of DNA-templated transcription"/>
    <property type="evidence" value="ECO:0007669"/>
    <property type="project" value="InterPro"/>
</dbReference>
<dbReference type="PANTHER" id="PTHR47691:SF3">
    <property type="entry name" value="HTH-TYPE TRANSCRIPTIONAL REGULATOR RV0890C-RELATED"/>
    <property type="match status" value="1"/>
</dbReference>
<dbReference type="PRINTS" id="PR00364">
    <property type="entry name" value="DISEASERSIST"/>
</dbReference>
<dbReference type="InterPro" id="IPR027417">
    <property type="entry name" value="P-loop_NTPase"/>
</dbReference>
<dbReference type="PANTHER" id="PTHR47691">
    <property type="entry name" value="REGULATOR-RELATED"/>
    <property type="match status" value="1"/>
</dbReference>
<keyword evidence="1 2" id="KW-0238">DNA-binding</keyword>
<evidence type="ECO:0000313" key="5">
    <source>
        <dbReference type="Proteomes" id="UP000219068"/>
    </source>
</evidence>
<evidence type="ECO:0000256" key="1">
    <source>
        <dbReference type="ARBA" id="ARBA00023125"/>
    </source>
</evidence>
<dbReference type="SUPFAM" id="SSF52540">
    <property type="entry name" value="P-loop containing nucleoside triphosphate hydrolases"/>
    <property type="match status" value="1"/>
</dbReference>
<dbReference type="PROSITE" id="PS51755">
    <property type="entry name" value="OMPR_PHOB"/>
    <property type="match status" value="1"/>
</dbReference>
<dbReference type="Gene3D" id="3.40.50.300">
    <property type="entry name" value="P-loop containing nucleotide triphosphate hydrolases"/>
    <property type="match status" value="1"/>
</dbReference>
<protein>
    <submittedName>
        <fullName evidence="4">Predicted ATPase</fullName>
    </submittedName>
</protein>
<dbReference type="InterPro" id="IPR001867">
    <property type="entry name" value="OmpR/PhoB-type_DNA-bd"/>
</dbReference>
<dbReference type="CDD" id="cd00383">
    <property type="entry name" value="trans_reg_C"/>
    <property type="match status" value="1"/>
</dbReference>
<name>A0A285TI00_9PROT</name>
<evidence type="ECO:0000313" key="4">
    <source>
        <dbReference type="EMBL" id="SOC20316.1"/>
    </source>
</evidence>
<dbReference type="InterPro" id="IPR016032">
    <property type="entry name" value="Sig_transdc_resp-reg_C-effctor"/>
</dbReference>
<dbReference type="Pfam" id="PF25872">
    <property type="entry name" value="HTH_77"/>
    <property type="match status" value="1"/>
</dbReference>
<evidence type="ECO:0000259" key="3">
    <source>
        <dbReference type="PROSITE" id="PS51755"/>
    </source>
</evidence>
<dbReference type="Gene3D" id="1.25.40.10">
    <property type="entry name" value="Tetratricopeptide repeat domain"/>
    <property type="match status" value="1"/>
</dbReference>
<sequence length="855" mass="93762">MQAERPPSKAALRLLNLVVDGNTSMENDKHYVLRFGAFELEMPQKNLSREGVRLKLGGRASSLLAALVEAGGNLVARDELLACVWPGQAIDDSVIRVHLSALRKILGASEGGEQLIVNEAGRGYRLSLPVSRIGSVEEVGPDNDQAAGIMLPARIDAIIGRDDTVTSLAEQLISRRFITVAGPGGIGKTTVGIATGRVASQKAGATAFFVDFSPIGSGELVPPTVAATIGLTAATSNLVNALVAEFKDKSILLLLDNCEHVLEEVAAIAENLLMSIPGLMILCTSREPLGAQGEWIHRLKPLELPPTDMSVSVEEIGRFPAVALFCERARSIRHDFVLGPENFTAVADICRRLDGMPLAIEFAAARMNVMTASAIAEGLKERFDLLSKGRRTAMSRHKTLRATLDWSYELLSITSRQVLNRLAVFRSTFGVADAQAVAVGGDISDIDVFEHLVDLVEKSMLITQSSNGEMRYRLLETTRQYALEKLIVSGEGNSVRRKHAKHLISIFSDTKDAWEGKASKAHTDTRREYIDDIRAAIDWAVSDDGDITLGQEVLATSSSLWFYASLPSEFITHTRRFLSAIKYDGGCDRSFELLAAYGHALWHKEGPYDEMLNAFEKALMIARYRNDHDLVLRAVWGVWAQQILSGQYDLSLRTANEFVESLTPHDGVANRATGLHMQALSSHFSGYHERALALLEQVIEADKAPVRSDHRNHAQVDGKIAVLSLLMRIKWLTGAPDEAMELAKVCAEDAFELDHTLSICYGLGVGCIPVAIANRQYGIAREWIMALRAETKAKGLDHWANFADGYEAAIDGHREMPESASKMQREMFEVARRVNHENSGQVADVQWFNCLAKAS</sequence>
<evidence type="ECO:0000256" key="2">
    <source>
        <dbReference type="PROSITE-ProRule" id="PRU01091"/>
    </source>
</evidence>
<feature type="domain" description="OmpR/PhoB-type" evidence="3">
    <location>
        <begin position="30"/>
        <end position="128"/>
    </location>
</feature>
<dbReference type="GO" id="GO:0000160">
    <property type="term" value="P:phosphorelay signal transduction system"/>
    <property type="evidence" value="ECO:0007669"/>
    <property type="project" value="InterPro"/>
</dbReference>
<feature type="DNA-binding region" description="OmpR/PhoB-type" evidence="2">
    <location>
        <begin position="30"/>
        <end position="128"/>
    </location>
</feature>
<dbReference type="InterPro" id="IPR058852">
    <property type="entry name" value="HTH_77"/>
</dbReference>
<dbReference type="InterPro" id="IPR011990">
    <property type="entry name" value="TPR-like_helical_dom_sf"/>
</dbReference>
<reference evidence="4 5" key="1">
    <citation type="submission" date="2017-08" db="EMBL/GenBank/DDBJ databases">
        <authorList>
            <person name="de Groot N.N."/>
        </authorList>
    </citation>
    <scope>NUCLEOTIDE SEQUENCE [LARGE SCALE GENOMIC DNA]</scope>
    <source>
        <strain evidence="4 5">USBA 78</strain>
    </source>
</reference>
<gene>
    <name evidence="4" type="ORF">SAMN05428964_10351</name>
</gene>
<dbReference type="AlphaFoldDB" id="A0A285TI00"/>
<dbReference type="GO" id="GO:0003677">
    <property type="term" value="F:DNA binding"/>
    <property type="evidence" value="ECO:0007669"/>
    <property type="project" value="UniProtKB-UniRule"/>
</dbReference>
<dbReference type="Pfam" id="PF00486">
    <property type="entry name" value="Trans_reg_C"/>
    <property type="match status" value="1"/>
</dbReference>
<proteinExistence type="predicted"/>
<dbReference type="InterPro" id="IPR036388">
    <property type="entry name" value="WH-like_DNA-bd_sf"/>
</dbReference>
<dbReference type="SUPFAM" id="SSF46894">
    <property type="entry name" value="C-terminal effector domain of the bipartite response regulators"/>
    <property type="match status" value="1"/>
</dbReference>
<dbReference type="Gene3D" id="1.10.10.10">
    <property type="entry name" value="Winged helix-like DNA-binding domain superfamily/Winged helix DNA-binding domain"/>
    <property type="match status" value="1"/>
</dbReference>
<dbReference type="Proteomes" id="UP000219068">
    <property type="component" value="Unassembled WGS sequence"/>
</dbReference>
<dbReference type="EMBL" id="OBMM01000003">
    <property type="protein sequence ID" value="SOC20316.1"/>
    <property type="molecule type" value="Genomic_DNA"/>
</dbReference>
<dbReference type="SMART" id="SM00862">
    <property type="entry name" value="Trans_reg_C"/>
    <property type="match status" value="1"/>
</dbReference>